<dbReference type="Proteomes" id="UP001633002">
    <property type="component" value="Unassembled WGS sequence"/>
</dbReference>
<proteinExistence type="predicted"/>
<dbReference type="GO" id="GO:0003964">
    <property type="term" value="F:RNA-directed DNA polymerase activity"/>
    <property type="evidence" value="ECO:0007669"/>
    <property type="project" value="UniProtKB-KW"/>
</dbReference>
<dbReference type="Pfam" id="PF13975">
    <property type="entry name" value="gag-asp_proteas"/>
    <property type="match status" value="1"/>
</dbReference>
<keyword evidence="8" id="KW-0511">Multifunctional enzyme</keyword>
<dbReference type="SUPFAM" id="SSF56672">
    <property type="entry name" value="DNA/RNA polymerases"/>
    <property type="match status" value="1"/>
</dbReference>
<sequence length="1036" mass="118029">MDYNGEGPHAAEDARVWVHQLQITSKHYGWTEEEILDVASMSLRGCAATWYSAIERRLNRVRNPRVRLDEFHKEFADRFIGASDTNITRQILNIEQKQGENTRRYADRLQSLANRLEDPLPDHVLRDAFVSGLQNACRTHLINRAPRTLQGAIKFAVDFQSRYGERNPYQESYMSTERRSRETTGKLSTQDKSEYGKVSADAGIEPKILKQLTRQQEAMEAQLRSLRESIATMGAREGKRNFYRSQTGEEDANSGSSRYQDQHGDLVEVKSNRSVRFANDNNSVKYIDDFFPSSTFQVTTGLLHSAPHEGKVGILSPQPRQVEANMKPSLVDASRTHLHVYCSVKIFGKEFQAVLDTGYTSSLVTESLAQDLDLIDKLLKCRGGFITASGEKVSPLGLLPNLPIRIGHVSVRTDVMVAQSHGWTLLLGMDFMTPLQMDILLTERRLSFRDPRTKNVLSWPLSVSSLSLATFPYVCNMIEVRDDEHYEQLLQRLLKGQICCHCFEEDHASSQCPEFMTLNRMERPTFSNTHETTSSQSDGANITSTSHPRSILQRNKEPSAEGKDPTTIDSPLMMDALIQRLDSVSAKLDIVTSQVFFQSVKHKRREEMLQQSQKTPPVSEQDKVKFPYNVRLGEELTAEQRRQVRHVLLECKKAFKSSKPEFGFTDLITHTIDTGEHAPVRIPLYHNSRAKEELIQHEVDKMLEAGIVSPSSNPWSAPVVLVPKKDEHGKITDKKRVCIDYRQFNKLTKKDSFPMPLIDDMLDRLGQFDSYCLVDLKSAYWQIKMDPSSKGKTAFATKKGLYEFNRMAMGLKNAPASFQRLMNRVLAAHSQYAQPYFDDIMIMGKGFDDTLKNLKVVLEALIFAGLLASPEKTFPFMPYLNYLGFRILKDVIIPNLDKTACITSWPQPHDKKSTLSFLNFGLYYKKWIEAFAAKMSALYDVTGATEWRWTAEQEKAFRLLKECLLKPPILRHPNFALMFIVQTDWQPGSIAAILAQRDTRKSEKRPDEFVVLYASKRLSSLELNYSPTEGECYAVV</sequence>
<dbReference type="AlphaFoldDB" id="A0ABD3GZ87"/>
<keyword evidence="2" id="KW-0808">Transferase</keyword>
<feature type="region of interest" description="Disordered" evidence="9">
    <location>
        <begin position="169"/>
        <end position="196"/>
    </location>
</feature>
<dbReference type="CDD" id="cd00303">
    <property type="entry name" value="retropepsin_like"/>
    <property type="match status" value="1"/>
</dbReference>
<dbReference type="InterPro" id="IPR000477">
    <property type="entry name" value="RT_dom"/>
</dbReference>
<feature type="domain" description="Reverse transcriptase" evidence="10">
    <location>
        <begin position="703"/>
        <end position="887"/>
    </location>
</feature>
<evidence type="ECO:0000256" key="3">
    <source>
        <dbReference type="ARBA" id="ARBA00022695"/>
    </source>
</evidence>
<keyword evidence="12" id="KW-1185">Reference proteome</keyword>
<dbReference type="Pfam" id="PF03732">
    <property type="entry name" value="Retrotrans_gag"/>
    <property type="match status" value="1"/>
</dbReference>
<evidence type="ECO:0000256" key="4">
    <source>
        <dbReference type="ARBA" id="ARBA00022722"/>
    </source>
</evidence>
<organism evidence="11 12">
    <name type="scientific">Riccia sorocarpa</name>
    <dbReference type="NCBI Taxonomy" id="122646"/>
    <lineage>
        <taxon>Eukaryota</taxon>
        <taxon>Viridiplantae</taxon>
        <taxon>Streptophyta</taxon>
        <taxon>Embryophyta</taxon>
        <taxon>Marchantiophyta</taxon>
        <taxon>Marchantiopsida</taxon>
        <taxon>Marchantiidae</taxon>
        <taxon>Marchantiales</taxon>
        <taxon>Ricciaceae</taxon>
        <taxon>Riccia</taxon>
    </lineage>
</organism>
<dbReference type="GO" id="GO:0006508">
    <property type="term" value="P:proteolysis"/>
    <property type="evidence" value="ECO:0007669"/>
    <property type="project" value="UniProtKB-KW"/>
</dbReference>
<dbReference type="PANTHER" id="PTHR37984:SF5">
    <property type="entry name" value="PROTEIN NYNRIN-LIKE"/>
    <property type="match status" value="1"/>
</dbReference>
<keyword evidence="5" id="KW-0255">Endonuclease</keyword>
<dbReference type="Gene3D" id="2.40.70.10">
    <property type="entry name" value="Acid Proteases"/>
    <property type="match status" value="1"/>
</dbReference>
<evidence type="ECO:0000256" key="9">
    <source>
        <dbReference type="SAM" id="MobiDB-lite"/>
    </source>
</evidence>
<dbReference type="InterPro" id="IPR050951">
    <property type="entry name" value="Retrovirus_Pol_polyprotein"/>
</dbReference>
<dbReference type="Pfam" id="PF17919">
    <property type="entry name" value="RT_RNaseH_2"/>
    <property type="match status" value="1"/>
</dbReference>
<name>A0ABD3GZ87_9MARC</name>
<dbReference type="EMBL" id="JBJQOH010000006">
    <property type="protein sequence ID" value="KAL3683096.1"/>
    <property type="molecule type" value="Genomic_DNA"/>
</dbReference>
<evidence type="ECO:0000256" key="1">
    <source>
        <dbReference type="ARBA" id="ARBA00022670"/>
    </source>
</evidence>
<feature type="compositionally biased region" description="Polar residues" evidence="9">
    <location>
        <begin position="526"/>
        <end position="548"/>
    </location>
</feature>
<dbReference type="CDD" id="cd01647">
    <property type="entry name" value="RT_LTR"/>
    <property type="match status" value="1"/>
</dbReference>
<evidence type="ECO:0000256" key="7">
    <source>
        <dbReference type="ARBA" id="ARBA00022918"/>
    </source>
</evidence>
<dbReference type="InterPro" id="IPR043502">
    <property type="entry name" value="DNA/RNA_pol_sf"/>
</dbReference>
<keyword evidence="7" id="KW-0695">RNA-directed DNA polymerase</keyword>
<dbReference type="Gene3D" id="3.30.70.270">
    <property type="match status" value="2"/>
</dbReference>
<comment type="caution">
    <text evidence="11">The sequence shown here is derived from an EMBL/GenBank/DDBJ whole genome shotgun (WGS) entry which is preliminary data.</text>
</comment>
<reference evidence="11 12" key="1">
    <citation type="submission" date="2024-09" db="EMBL/GenBank/DDBJ databases">
        <title>Chromosome-scale assembly of Riccia sorocarpa.</title>
        <authorList>
            <person name="Paukszto L."/>
        </authorList>
    </citation>
    <scope>NUCLEOTIDE SEQUENCE [LARGE SCALE GENOMIC DNA]</scope>
    <source>
        <strain evidence="11">LP-2024</strain>
        <tissue evidence="11">Aerial parts of the thallus</tissue>
    </source>
</reference>
<keyword evidence="1" id="KW-0645">Protease</keyword>
<dbReference type="InterPro" id="IPR005162">
    <property type="entry name" value="Retrotrans_gag_dom"/>
</dbReference>
<dbReference type="InterPro" id="IPR043128">
    <property type="entry name" value="Rev_trsase/Diguanyl_cyclase"/>
</dbReference>
<dbReference type="GO" id="GO:0008233">
    <property type="term" value="F:peptidase activity"/>
    <property type="evidence" value="ECO:0007669"/>
    <property type="project" value="UniProtKB-KW"/>
</dbReference>
<evidence type="ECO:0000313" key="12">
    <source>
        <dbReference type="Proteomes" id="UP001633002"/>
    </source>
</evidence>
<dbReference type="GO" id="GO:0004519">
    <property type="term" value="F:endonuclease activity"/>
    <property type="evidence" value="ECO:0007669"/>
    <property type="project" value="UniProtKB-KW"/>
</dbReference>
<evidence type="ECO:0000256" key="2">
    <source>
        <dbReference type="ARBA" id="ARBA00022679"/>
    </source>
</evidence>
<evidence type="ECO:0000256" key="6">
    <source>
        <dbReference type="ARBA" id="ARBA00022801"/>
    </source>
</evidence>
<dbReference type="FunFam" id="3.10.10.10:FF:000007">
    <property type="entry name" value="Retrovirus-related Pol polyprotein from transposon 17.6-like Protein"/>
    <property type="match status" value="1"/>
</dbReference>
<keyword evidence="4" id="KW-0540">Nuclease</keyword>
<keyword evidence="3" id="KW-0548">Nucleotidyltransferase</keyword>
<dbReference type="PANTHER" id="PTHR37984">
    <property type="entry name" value="PROTEIN CBG26694"/>
    <property type="match status" value="1"/>
</dbReference>
<evidence type="ECO:0000256" key="8">
    <source>
        <dbReference type="ARBA" id="ARBA00023268"/>
    </source>
</evidence>
<feature type="region of interest" description="Disordered" evidence="9">
    <location>
        <begin position="526"/>
        <end position="567"/>
    </location>
</feature>
<keyword evidence="6" id="KW-0378">Hydrolase</keyword>
<gene>
    <name evidence="11" type="ORF">R1sor_001118</name>
</gene>
<dbReference type="PROSITE" id="PS50878">
    <property type="entry name" value="RT_POL"/>
    <property type="match status" value="1"/>
</dbReference>
<dbReference type="FunFam" id="3.30.70.270:FF:000020">
    <property type="entry name" value="Transposon Tf2-6 polyprotein-like Protein"/>
    <property type="match status" value="1"/>
</dbReference>
<feature type="compositionally biased region" description="Basic and acidic residues" evidence="9">
    <location>
        <begin position="554"/>
        <end position="566"/>
    </location>
</feature>
<dbReference type="Pfam" id="PF00078">
    <property type="entry name" value="RVT_1"/>
    <property type="match status" value="1"/>
</dbReference>
<accession>A0ABD3GZ87</accession>
<feature type="compositionally biased region" description="Basic and acidic residues" evidence="9">
    <location>
        <begin position="176"/>
        <end position="195"/>
    </location>
</feature>
<feature type="region of interest" description="Disordered" evidence="9">
    <location>
        <begin position="237"/>
        <end position="263"/>
    </location>
</feature>
<dbReference type="InterPro" id="IPR021109">
    <property type="entry name" value="Peptidase_aspartic_dom_sf"/>
</dbReference>
<dbReference type="SUPFAM" id="SSF50630">
    <property type="entry name" value="Acid proteases"/>
    <property type="match status" value="1"/>
</dbReference>
<evidence type="ECO:0000256" key="5">
    <source>
        <dbReference type="ARBA" id="ARBA00022759"/>
    </source>
</evidence>
<evidence type="ECO:0000313" key="11">
    <source>
        <dbReference type="EMBL" id="KAL3683096.1"/>
    </source>
</evidence>
<protein>
    <recommendedName>
        <fullName evidence="10">Reverse transcriptase domain-containing protein</fullName>
    </recommendedName>
</protein>
<evidence type="ECO:0000259" key="10">
    <source>
        <dbReference type="PROSITE" id="PS50878"/>
    </source>
</evidence>
<dbReference type="Gene3D" id="3.10.10.10">
    <property type="entry name" value="HIV Type 1 Reverse Transcriptase, subunit A, domain 1"/>
    <property type="match status" value="1"/>
</dbReference>
<dbReference type="InterPro" id="IPR041577">
    <property type="entry name" value="RT_RNaseH_2"/>
</dbReference>